<dbReference type="STRING" id="426418.B2W5L9"/>
<dbReference type="HOGENOM" id="CLU_142422_0_0_1"/>
<feature type="region of interest" description="Disordered" evidence="1">
    <location>
        <begin position="33"/>
        <end position="74"/>
    </location>
</feature>
<accession>B2W5L9</accession>
<dbReference type="Proteomes" id="UP000001471">
    <property type="component" value="Unassembled WGS sequence"/>
</dbReference>
<feature type="chain" id="PRO_5002782945" evidence="2">
    <location>
        <begin position="19"/>
        <end position="122"/>
    </location>
</feature>
<dbReference type="InParanoid" id="B2W5L9"/>
<evidence type="ECO:0000256" key="2">
    <source>
        <dbReference type="SAM" id="SignalP"/>
    </source>
</evidence>
<organism evidence="3 4">
    <name type="scientific">Pyrenophora tritici-repentis (strain Pt-1C-BFP)</name>
    <name type="common">Wheat tan spot fungus</name>
    <name type="synonym">Drechslera tritici-repentis</name>
    <dbReference type="NCBI Taxonomy" id="426418"/>
    <lineage>
        <taxon>Eukaryota</taxon>
        <taxon>Fungi</taxon>
        <taxon>Dikarya</taxon>
        <taxon>Ascomycota</taxon>
        <taxon>Pezizomycotina</taxon>
        <taxon>Dothideomycetes</taxon>
        <taxon>Pleosporomycetidae</taxon>
        <taxon>Pleosporales</taxon>
        <taxon>Pleosporineae</taxon>
        <taxon>Pleosporaceae</taxon>
        <taxon>Pyrenophora</taxon>
    </lineage>
</organism>
<reference evidence="4" key="1">
    <citation type="journal article" date="2013" name="G3 (Bethesda)">
        <title>Comparative genomics of a plant-pathogenic fungus, Pyrenophora tritici-repentis, reveals transduplication and the impact of repeat elements on pathogenicity and population divergence.</title>
        <authorList>
            <person name="Manning V.A."/>
            <person name="Pandelova I."/>
            <person name="Dhillon B."/>
            <person name="Wilhelm L.J."/>
            <person name="Goodwin S.B."/>
            <person name="Berlin A.M."/>
            <person name="Figueroa M."/>
            <person name="Freitag M."/>
            <person name="Hane J.K."/>
            <person name="Henrissat B."/>
            <person name="Holman W.H."/>
            <person name="Kodira C.D."/>
            <person name="Martin J."/>
            <person name="Oliver R.P."/>
            <person name="Robbertse B."/>
            <person name="Schackwitz W."/>
            <person name="Schwartz D.C."/>
            <person name="Spatafora J.W."/>
            <person name="Turgeon B.G."/>
            <person name="Yandava C."/>
            <person name="Young S."/>
            <person name="Zhou S."/>
            <person name="Zeng Q."/>
            <person name="Grigoriev I.V."/>
            <person name="Ma L.-J."/>
            <person name="Ciuffetti L.M."/>
        </authorList>
    </citation>
    <scope>NUCLEOTIDE SEQUENCE [LARGE SCALE GENOMIC DNA]</scope>
    <source>
        <strain evidence="4">Pt-1C-BFP</strain>
    </source>
</reference>
<evidence type="ECO:0000256" key="1">
    <source>
        <dbReference type="SAM" id="MobiDB-lite"/>
    </source>
</evidence>
<dbReference type="AlphaFoldDB" id="B2W5L9"/>
<dbReference type="eggNOG" id="ENOG502S4HH">
    <property type="taxonomic scope" value="Eukaryota"/>
</dbReference>
<dbReference type="EMBL" id="DS231618">
    <property type="protein sequence ID" value="EDU47826.1"/>
    <property type="molecule type" value="Genomic_DNA"/>
</dbReference>
<name>B2W5L9_PYRTR</name>
<dbReference type="OMA" id="CVNSRAP"/>
<proteinExistence type="predicted"/>
<gene>
    <name evidence="3" type="ORF">PTRG_04919</name>
</gene>
<sequence>MRFSTIATAVFAAGVANAQVDSVLSQITSAVGGAPSTLPQPSLDRLCVNSRAPSPAVSDPSISSEAASKASSARSALESKTGSLASSAASATSSPSDGAADSAAIPALGAVGAGLFALAGLL</sequence>
<feature type="compositionally biased region" description="Low complexity" evidence="1">
    <location>
        <begin position="61"/>
        <end position="74"/>
    </location>
</feature>
<evidence type="ECO:0000313" key="4">
    <source>
        <dbReference type="Proteomes" id="UP000001471"/>
    </source>
</evidence>
<keyword evidence="2" id="KW-0732">Signal</keyword>
<evidence type="ECO:0000313" key="3">
    <source>
        <dbReference type="EMBL" id="EDU47826.1"/>
    </source>
</evidence>
<feature type="signal peptide" evidence="2">
    <location>
        <begin position="1"/>
        <end position="18"/>
    </location>
</feature>
<protein>
    <submittedName>
        <fullName evidence="3">Uncharacterized protein</fullName>
    </submittedName>
</protein>